<dbReference type="OrthoDB" id="10635856at2759"/>
<dbReference type="InterPro" id="IPR027417">
    <property type="entry name" value="P-loop_NTPase"/>
</dbReference>
<dbReference type="EMBL" id="CAJOBA010056200">
    <property type="protein sequence ID" value="CAF4290115.1"/>
    <property type="molecule type" value="Genomic_DNA"/>
</dbReference>
<dbReference type="Proteomes" id="UP000681722">
    <property type="component" value="Unassembled WGS sequence"/>
</dbReference>
<evidence type="ECO:0000313" key="3">
    <source>
        <dbReference type="EMBL" id="CAF4290115.1"/>
    </source>
</evidence>
<gene>
    <name evidence="2" type="ORF">OVA965_LOCUS36967</name>
    <name evidence="4" type="ORF">SRO942_LOCUS42991</name>
    <name evidence="3" type="ORF">TMI583_LOCUS38007</name>
</gene>
<evidence type="ECO:0000313" key="2">
    <source>
        <dbReference type="EMBL" id="CAF1501676.1"/>
    </source>
</evidence>
<evidence type="ECO:0000313" key="4">
    <source>
        <dbReference type="EMBL" id="CAF4465415.1"/>
    </source>
</evidence>
<dbReference type="SUPFAM" id="SSF52540">
    <property type="entry name" value="P-loop containing nucleoside triphosphate hydrolases"/>
    <property type="match status" value="1"/>
</dbReference>
<name>A0A8S2TJ94_9BILA</name>
<dbReference type="Gene3D" id="3.40.50.300">
    <property type="entry name" value="P-loop containing nucleotide triphosphate hydrolases"/>
    <property type="match status" value="1"/>
</dbReference>
<evidence type="ECO:0000256" key="1">
    <source>
        <dbReference type="SAM" id="Coils"/>
    </source>
</evidence>
<organism evidence="3 5">
    <name type="scientific">Didymodactylos carnosus</name>
    <dbReference type="NCBI Taxonomy" id="1234261"/>
    <lineage>
        <taxon>Eukaryota</taxon>
        <taxon>Metazoa</taxon>
        <taxon>Spiralia</taxon>
        <taxon>Gnathifera</taxon>
        <taxon>Rotifera</taxon>
        <taxon>Eurotatoria</taxon>
        <taxon>Bdelloidea</taxon>
        <taxon>Philodinida</taxon>
        <taxon>Philodinidae</taxon>
        <taxon>Didymodactylos</taxon>
    </lineage>
</organism>
<sequence length="407" mass="47166">MMLLLCRLGIQGWESSLCQALTGKLSFRHGNLNGTTLRPRAGFIDIPKDQYLPPDKQLRYVIIDVPGLNQAVVDRTRNLYFVRMKEDMGEFEILLEVDHIAQLIVDLTKMMTICLLVIDDKIKEAFRDLYKKVIDIIIRGIKELEDNANKTEEELKSIAEQRLIIVVNKFDRLHEFVNVHVEKENIKRNIRQVLVNDNIPIVFTVGASYAASKNAGNFNQKNMTELKSPEYLKTVDELKTEIDTKIRYLRKDLFKQLEDQQKMRIIQLEASKRSNERLKFKLEGGQRIVATLAVVPDTVRTIYNRVKNVRGYFGSVKNKFFLHAHPLTIFISRNKKMRFLCAICGSKHGDGRIPLVWYYCAEQECKSADKWLYYVHQDCAQIYADVCPKSEEESEQVLDEQQAANNS</sequence>
<reference evidence="3" key="1">
    <citation type="submission" date="2021-02" db="EMBL/GenBank/DDBJ databases">
        <authorList>
            <person name="Nowell W R."/>
        </authorList>
    </citation>
    <scope>NUCLEOTIDE SEQUENCE</scope>
</reference>
<dbReference type="GO" id="GO:0005525">
    <property type="term" value="F:GTP binding"/>
    <property type="evidence" value="ECO:0007669"/>
    <property type="project" value="InterPro"/>
</dbReference>
<dbReference type="CDD" id="cd00882">
    <property type="entry name" value="Ras_like_GTPase"/>
    <property type="match status" value="1"/>
</dbReference>
<proteinExistence type="predicted"/>
<comment type="caution">
    <text evidence="3">The sequence shown here is derived from an EMBL/GenBank/DDBJ whole genome shotgun (WGS) entry which is preliminary data.</text>
</comment>
<evidence type="ECO:0000313" key="5">
    <source>
        <dbReference type="Proteomes" id="UP000682733"/>
    </source>
</evidence>
<dbReference type="Proteomes" id="UP000677228">
    <property type="component" value="Unassembled WGS sequence"/>
</dbReference>
<accession>A0A8S2TJ94</accession>
<dbReference type="EMBL" id="CAJNOK010034182">
    <property type="protein sequence ID" value="CAF1501676.1"/>
    <property type="molecule type" value="Genomic_DNA"/>
</dbReference>
<protein>
    <submittedName>
        <fullName evidence="3">Uncharacterized protein</fullName>
    </submittedName>
</protein>
<dbReference type="AlphaFoldDB" id="A0A8S2TJ94"/>
<keyword evidence="1" id="KW-0175">Coiled coil</keyword>
<dbReference type="Proteomes" id="UP000682733">
    <property type="component" value="Unassembled WGS sequence"/>
</dbReference>
<dbReference type="EMBL" id="CAJOBC010100150">
    <property type="protein sequence ID" value="CAF4465415.1"/>
    <property type="molecule type" value="Genomic_DNA"/>
</dbReference>
<feature type="coiled-coil region" evidence="1">
    <location>
        <begin position="134"/>
        <end position="161"/>
    </location>
</feature>